<evidence type="ECO:0000259" key="8">
    <source>
        <dbReference type="PROSITE" id="PS50110"/>
    </source>
</evidence>
<keyword evidence="4 7" id="KW-0238">DNA-binding</keyword>
<dbReference type="GO" id="GO:0006355">
    <property type="term" value="P:regulation of DNA-templated transcription"/>
    <property type="evidence" value="ECO:0007669"/>
    <property type="project" value="InterPro"/>
</dbReference>
<organism evidence="10 11">
    <name type="scientific">Pseudoclavibacter helvolus</name>
    <dbReference type="NCBI Taxonomy" id="255205"/>
    <lineage>
        <taxon>Bacteria</taxon>
        <taxon>Bacillati</taxon>
        <taxon>Actinomycetota</taxon>
        <taxon>Actinomycetes</taxon>
        <taxon>Micrococcales</taxon>
        <taxon>Microbacteriaceae</taxon>
        <taxon>Pseudoclavibacter</taxon>
    </lineage>
</organism>
<evidence type="ECO:0000256" key="3">
    <source>
        <dbReference type="ARBA" id="ARBA00023015"/>
    </source>
</evidence>
<gene>
    <name evidence="10" type="ORF">FHX72_003722</name>
</gene>
<dbReference type="InterPro" id="IPR001789">
    <property type="entry name" value="Sig_transdc_resp-reg_receiver"/>
</dbReference>
<dbReference type="SUPFAM" id="SSF52172">
    <property type="entry name" value="CheY-like"/>
    <property type="match status" value="1"/>
</dbReference>
<dbReference type="FunFam" id="3.40.50.2300:FF:000001">
    <property type="entry name" value="DNA-binding response regulator PhoB"/>
    <property type="match status" value="1"/>
</dbReference>
<comment type="caution">
    <text evidence="10">The sequence shown here is derived from an EMBL/GenBank/DDBJ whole genome shotgun (WGS) entry which is preliminary data.</text>
</comment>
<dbReference type="Proteomes" id="UP000545286">
    <property type="component" value="Unassembled WGS sequence"/>
</dbReference>
<evidence type="ECO:0000256" key="2">
    <source>
        <dbReference type="ARBA" id="ARBA00023012"/>
    </source>
</evidence>
<dbReference type="GO" id="GO:0032993">
    <property type="term" value="C:protein-DNA complex"/>
    <property type="evidence" value="ECO:0007669"/>
    <property type="project" value="TreeGrafter"/>
</dbReference>
<dbReference type="AlphaFoldDB" id="A0A7W4YH88"/>
<keyword evidence="1 6" id="KW-0597">Phosphoprotein</keyword>
<dbReference type="CDD" id="cd17574">
    <property type="entry name" value="REC_OmpR"/>
    <property type="match status" value="1"/>
</dbReference>
<dbReference type="PROSITE" id="PS50110">
    <property type="entry name" value="RESPONSE_REGULATORY"/>
    <property type="match status" value="1"/>
</dbReference>
<dbReference type="EMBL" id="JACHWJ010000012">
    <property type="protein sequence ID" value="MBB2959553.1"/>
    <property type="molecule type" value="Genomic_DNA"/>
</dbReference>
<dbReference type="InterPro" id="IPR011006">
    <property type="entry name" value="CheY-like_superfamily"/>
</dbReference>
<dbReference type="GO" id="GO:0000156">
    <property type="term" value="F:phosphorelay response regulator activity"/>
    <property type="evidence" value="ECO:0007669"/>
    <property type="project" value="TreeGrafter"/>
</dbReference>
<proteinExistence type="predicted"/>
<feature type="DNA-binding region" description="OmpR/PhoB-type" evidence="7">
    <location>
        <begin position="125"/>
        <end position="223"/>
    </location>
</feature>
<evidence type="ECO:0000256" key="1">
    <source>
        <dbReference type="ARBA" id="ARBA00022553"/>
    </source>
</evidence>
<accession>A0A7W4YH88</accession>
<keyword evidence="5" id="KW-0804">Transcription</keyword>
<dbReference type="SMART" id="SM00448">
    <property type="entry name" value="REC"/>
    <property type="match status" value="1"/>
</dbReference>
<dbReference type="GO" id="GO:0000976">
    <property type="term" value="F:transcription cis-regulatory region binding"/>
    <property type="evidence" value="ECO:0007669"/>
    <property type="project" value="TreeGrafter"/>
</dbReference>
<keyword evidence="3" id="KW-0805">Transcription regulation</keyword>
<dbReference type="RefSeq" id="WP_183626903.1">
    <property type="nucleotide sequence ID" value="NZ_JACHWJ010000012.1"/>
</dbReference>
<dbReference type="Gene3D" id="3.40.50.2300">
    <property type="match status" value="1"/>
</dbReference>
<dbReference type="InterPro" id="IPR039420">
    <property type="entry name" value="WalR-like"/>
</dbReference>
<evidence type="ECO:0000256" key="4">
    <source>
        <dbReference type="ARBA" id="ARBA00023125"/>
    </source>
</evidence>
<feature type="domain" description="OmpR/PhoB-type" evidence="9">
    <location>
        <begin position="125"/>
        <end position="223"/>
    </location>
</feature>
<evidence type="ECO:0000256" key="6">
    <source>
        <dbReference type="PROSITE-ProRule" id="PRU00169"/>
    </source>
</evidence>
<dbReference type="InterPro" id="IPR001867">
    <property type="entry name" value="OmpR/PhoB-type_DNA-bd"/>
</dbReference>
<feature type="modified residue" description="4-aspartylphosphate" evidence="6">
    <location>
        <position position="52"/>
    </location>
</feature>
<protein>
    <submittedName>
        <fullName evidence="10">Two-component system OmpR family response regulator</fullName>
    </submittedName>
</protein>
<keyword evidence="2" id="KW-0902">Two-component regulatory system</keyword>
<dbReference type="Pfam" id="PF00486">
    <property type="entry name" value="Trans_reg_C"/>
    <property type="match status" value="1"/>
</dbReference>
<feature type="domain" description="Response regulatory" evidence="8">
    <location>
        <begin position="3"/>
        <end position="117"/>
    </location>
</feature>
<evidence type="ECO:0000313" key="11">
    <source>
        <dbReference type="Proteomes" id="UP000545286"/>
    </source>
</evidence>
<dbReference type="CDD" id="cd00383">
    <property type="entry name" value="trans_reg_C"/>
    <property type="match status" value="1"/>
</dbReference>
<evidence type="ECO:0000313" key="10">
    <source>
        <dbReference type="EMBL" id="MBB2959553.1"/>
    </source>
</evidence>
<dbReference type="Pfam" id="PF00072">
    <property type="entry name" value="Response_reg"/>
    <property type="match status" value="1"/>
</dbReference>
<dbReference type="GO" id="GO:0005829">
    <property type="term" value="C:cytosol"/>
    <property type="evidence" value="ECO:0007669"/>
    <property type="project" value="TreeGrafter"/>
</dbReference>
<dbReference type="Gene3D" id="1.10.10.10">
    <property type="entry name" value="Winged helix-like DNA-binding domain superfamily/Winged helix DNA-binding domain"/>
    <property type="match status" value="1"/>
</dbReference>
<dbReference type="PANTHER" id="PTHR48111">
    <property type="entry name" value="REGULATOR OF RPOS"/>
    <property type="match status" value="1"/>
</dbReference>
<sequence>MARILVVEDDPTMGALLDRGLSEEGHDVTLVGNGVDALIAFSSGPLDVAVVDVMLPKMSGFEVCRRIRESGSQLPVIVITARDSVDDRIFGLDAGADDYVTKPFHFGELSARIRAQLRRQSGSPQPVLEVGALRLDSLAVRASVHGRPFPLSMKEFALLRHLAAHPGEVCSRADILDEVWGSVEHFEPTIVDQYVSYLRKKLEPSGAGVRIATVRGAGYQLVTSSERTS</sequence>
<dbReference type="InterPro" id="IPR016032">
    <property type="entry name" value="Sig_transdc_resp-reg_C-effctor"/>
</dbReference>
<reference evidence="10 11" key="1">
    <citation type="submission" date="2020-08" db="EMBL/GenBank/DDBJ databases">
        <title>Sequencing the genomes of 1000 actinobacteria strains.</title>
        <authorList>
            <person name="Klenk H.-P."/>
        </authorList>
    </citation>
    <scope>NUCLEOTIDE SEQUENCE [LARGE SCALE GENOMIC DNA]</scope>
    <source>
        <strain evidence="10 11">DSM 20419</strain>
    </source>
</reference>
<dbReference type="SUPFAM" id="SSF46894">
    <property type="entry name" value="C-terminal effector domain of the bipartite response regulators"/>
    <property type="match status" value="1"/>
</dbReference>
<evidence type="ECO:0000259" key="9">
    <source>
        <dbReference type="PROSITE" id="PS51755"/>
    </source>
</evidence>
<name>A0A7W4YH88_9MICO</name>
<dbReference type="Gene3D" id="6.10.250.690">
    <property type="match status" value="1"/>
</dbReference>
<dbReference type="PROSITE" id="PS51755">
    <property type="entry name" value="OMPR_PHOB"/>
    <property type="match status" value="1"/>
</dbReference>
<dbReference type="PANTHER" id="PTHR48111:SF1">
    <property type="entry name" value="TWO-COMPONENT RESPONSE REGULATOR ORR33"/>
    <property type="match status" value="1"/>
</dbReference>
<keyword evidence="11" id="KW-1185">Reference proteome</keyword>
<evidence type="ECO:0000256" key="5">
    <source>
        <dbReference type="ARBA" id="ARBA00023163"/>
    </source>
</evidence>
<evidence type="ECO:0000256" key="7">
    <source>
        <dbReference type="PROSITE-ProRule" id="PRU01091"/>
    </source>
</evidence>
<dbReference type="InterPro" id="IPR036388">
    <property type="entry name" value="WH-like_DNA-bd_sf"/>
</dbReference>
<dbReference type="SMART" id="SM00862">
    <property type="entry name" value="Trans_reg_C"/>
    <property type="match status" value="1"/>
</dbReference>